<dbReference type="SMART" id="SM00768">
    <property type="entry name" value="X8"/>
    <property type="match status" value="1"/>
</dbReference>
<comment type="caution">
    <text evidence="7">The sequence shown here is derived from an EMBL/GenBank/DDBJ whole genome shotgun (WGS) entry which is preliminary data.</text>
</comment>
<dbReference type="EMBL" id="CACVBM020001185">
    <property type="protein sequence ID" value="CAA7038051.1"/>
    <property type="molecule type" value="Genomic_DNA"/>
</dbReference>
<evidence type="ECO:0000259" key="6">
    <source>
        <dbReference type="SMART" id="SM00768"/>
    </source>
</evidence>
<dbReference type="Gene3D" id="1.20.58.1040">
    <property type="match status" value="1"/>
</dbReference>
<feature type="signal peptide" evidence="5">
    <location>
        <begin position="1"/>
        <end position="25"/>
    </location>
</feature>
<proteinExistence type="predicted"/>
<dbReference type="InterPro" id="IPR012946">
    <property type="entry name" value="X8"/>
</dbReference>
<accession>A0A6D2JN44</accession>
<evidence type="ECO:0000256" key="3">
    <source>
        <dbReference type="ARBA" id="ARBA00022729"/>
    </source>
</evidence>
<feature type="domain" description="X8" evidence="6">
    <location>
        <begin position="27"/>
        <end position="113"/>
    </location>
</feature>
<dbReference type="Proteomes" id="UP000467841">
    <property type="component" value="Unassembled WGS sequence"/>
</dbReference>
<reference evidence="7" key="1">
    <citation type="submission" date="2020-01" db="EMBL/GenBank/DDBJ databases">
        <authorList>
            <person name="Mishra B."/>
        </authorList>
    </citation>
    <scope>NUCLEOTIDE SEQUENCE [LARGE SCALE GENOMIC DNA]</scope>
</reference>
<evidence type="ECO:0000256" key="5">
    <source>
        <dbReference type="SAM" id="SignalP"/>
    </source>
</evidence>
<evidence type="ECO:0000256" key="4">
    <source>
        <dbReference type="ARBA" id="ARBA00023288"/>
    </source>
</evidence>
<comment type="subcellular location">
    <subcellularLocation>
        <location evidence="1">Cell membrane</location>
        <topology evidence="1">Lipid-anchor</topology>
        <topology evidence="1">GPI-anchor</topology>
    </subcellularLocation>
</comment>
<keyword evidence="8" id="KW-1185">Reference proteome</keyword>
<dbReference type="Pfam" id="PF07983">
    <property type="entry name" value="X8"/>
    <property type="match status" value="1"/>
</dbReference>
<evidence type="ECO:0000256" key="1">
    <source>
        <dbReference type="ARBA" id="ARBA00004609"/>
    </source>
</evidence>
<gene>
    <name evidence="7" type="ORF">MERR_LOCUS25286</name>
</gene>
<organism evidence="7 8">
    <name type="scientific">Microthlaspi erraticum</name>
    <dbReference type="NCBI Taxonomy" id="1685480"/>
    <lineage>
        <taxon>Eukaryota</taxon>
        <taxon>Viridiplantae</taxon>
        <taxon>Streptophyta</taxon>
        <taxon>Embryophyta</taxon>
        <taxon>Tracheophyta</taxon>
        <taxon>Spermatophyta</taxon>
        <taxon>Magnoliopsida</taxon>
        <taxon>eudicotyledons</taxon>
        <taxon>Gunneridae</taxon>
        <taxon>Pentapetalae</taxon>
        <taxon>rosids</taxon>
        <taxon>malvids</taxon>
        <taxon>Brassicales</taxon>
        <taxon>Brassicaceae</taxon>
        <taxon>Coluteocarpeae</taxon>
        <taxon>Microthlaspi</taxon>
    </lineage>
</organism>
<keyword evidence="2" id="KW-0325">Glycoprotein</keyword>
<evidence type="ECO:0000313" key="8">
    <source>
        <dbReference type="Proteomes" id="UP000467841"/>
    </source>
</evidence>
<evidence type="ECO:0000313" key="7">
    <source>
        <dbReference type="EMBL" id="CAA7038051.1"/>
    </source>
</evidence>
<name>A0A6D2JN44_9BRAS</name>
<keyword evidence="3 5" id="KW-0732">Signal</keyword>
<dbReference type="AlphaFoldDB" id="A0A6D2JN44"/>
<sequence length="115" mass="12691">MSPSLTLLAILLSSIMIHQLPLASSTQWCIATPTATEKQLEYNLGFACANSVDCRPIFPSGPCYNPNTRLSHASFVMNSYYQTHGRTDYACKFFFPNSSMITTTNPSYGACVYLS</sequence>
<protein>
    <recommendedName>
        <fullName evidence="6">X8 domain-containing protein</fullName>
    </recommendedName>
</protein>
<keyword evidence="2" id="KW-0472">Membrane</keyword>
<dbReference type="OrthoDB" id="1928574at2759"/>
<dbReference type="GO" id="GO:0009506">
    <property type="term" value="C:plasmodesma"/>
    <property type="evidence" value="ECO:0007669"/>
    <property type="project" value="UniProtKB-ARBA"/>
</dbReference>
<dbReference type="PANTHER" id="PTHR31044:SF72">
    <property type="entry name" value="MAJOR POLLEN ALLERGEN OLE E-LIKE PROTEIN"/>
    <property type="match status" value="1"/>
</dbReference>
<keyword evidence="2" id="KW-0336">GPI-anchor</keyword>
<dbReference type="InterPro" id="IPR044788">
    <property type="entry name" value="X8_dom_prot"/>
</dbReference>
<feature type="chain" id="PRO_5025336082" description="X8 domain-containing protein" evidence="5">
    <location>
        <begin position="26"/>
        <end position="115"/>
    </location>
</feature>
<dbReference type="PANTHER" id="PTHR31044">
    <property type="entry name" value="BETA-1,3 GLUCANASE"/>
    <property type="match status" value="1"/>
</dbReference>
<dbReference type="GO" id="GO:0005886">
    <property type="term" value="C:plasma membrane"/>
    <property type="evidence" value="ECO:0007669"/>
    <property type="project" value="UniProtKB-SubCell"/>
</dbReference>
<evidence type="ECO:0000256" key="2">
    <source>
        <dbReference type="ARBA" id="ARBA00022622"/>
    </source>
</evidence>
<keyword evidence="4" id="KW-0449">Lipoprotein</keyword>
<dbReference type="GO" id="GO:0098552">
    <property type="term" value="C:side of membrane"/>
    <property type="evidence" value="ECO:0007669"/>
    <property type="project" value="UniProtKB-KW"/>
</dbReference>